<dbReference type="Gene3D" id="3.40.50.300">
    <property type="entry name" value="P-loop containing nucleotide triphosphate hydrolases"/>
    <property type="match status" value="3"/>
</dbReference>
<proteinExistence type="predicted"/>
<dbReference type="GO" id="GO:0005525">
    <property type="term" value="F:GTP binding"/>
    <property type="evidence" value="ECO:0007669"/>
    <property type="project" value="UniProtKB-KW"/>
</dbReference>
<evidence type="ECO:0000256" key="2">
    <source>
        <dbReference type="ARBA" id="ARBA00022741"/>
    </source>
</evidence>
<feature type="domain" description="Dynamin N-terminal" evidence="6">
    <location>
        <begin position="26"/>
        <end position="162"/>
    </location>
</feature>
<dbReference type="Proteomes" id="UP000298324">
    <property type="component" value="Unassembled WGS sequence"/>
</dbReference>
<organism evidence="7 8">
    <name type="scientific">Pelotomaculum schinkii</name>
    <dbReference type="NCBI Taxonomy" id="78350"/>
    <lineage>
        <taxon>Bacteria</taxon>
        <taxon>Bacillati</taxon>
        <taxon>Bacillota</taxon>
        <taxon>Clostridia</taxon>
        <taxon>Eubacteriales</taxon>
        <taxon>Desulfotomaculaceae</taxon>
        <taxon>Pelotomaculum</taxon>
    </lineage>
</organism>
<evidence type="ECO:0000259" key="6">
    <source>
        <dbReference type="Pfam" id="PF00350"/>
    </source>
</evidence>
<keyword evidence="4" id="KW-0342">GTP-binding</keyword>
<keyword evidence="3 7" id="KW-0378">Hydrolase</keyword>
<evidence type="ECO:0000256" key="4">
    <source>
        <dbReference type="ARBA" id="ARBA00023134"/>
    </source>
</evidence>
<evidence type="ECO:0000256" key="1">
    <source>
        <dbReference type="ARBA" id="ARBA00004370"/>
    </source>
</evidence>
<dbReference type="InterPro" id="IPR045063">
    <property type="entry name" value="Dynamin_N"/>
</dbReference>
<comment type="subcellular location">
    <subcellularLocation>
        <location evidence="1">Membrane</location>
    </subcellularLocation>
</comment>
<dbReference type="Pfam" id="PF00350">
    <property type="entry name" value="Dynamin_N"/>
    <property type="match status" value="2"/>
</dbReference>
<dbReference type="InterPro" id="IPR027417">
    <property type="entry name" value="P-loop_NTPase"/>
</dbReference>
<comment type="caution">
    <text evidence="7">The sequence shown here is derived from an EMBL/GenBank/DDBJ whole genome shotgun (WGS) entry which is preliminary data.</text>
</comment>
<gene>
    <name evidence="7" type="ORF">Psch_03769</name>
</gene>
<dbReference type="GO" id="GO:0003924">
    <property type="term" value="F:GTPase activity"/>
    <property type="evidence" value="ECO:0007669"/>
    <property type="project" value="InterPro"/>
</dbReference>
<dbReference type="AlphaFoldDB" id="A0A4Y7R8B1"/>
<dbReference type="RefSeq" id="WP_190259279.1">
    <property type="nucleotide sequence ID" value="NZ_QFGA01000003.1"/>
</dbReference>
<dbReference type="EMBL" id="QFGA01000003">
    <property type="protein sequence ID" value="TEB05006.1"/>
    <property type="molecule type" value="Genomic_DNA"/>
</dbReference>
<dbReference type="PANTHER" id="PTHR10465">
    <property type="entry name" value="TRANSMEMBRANE GTPASE FZO1"/>
    <property type="match status" value="1"/>
</dbReference>
<keyword evidence="2" id="KW-0547">Nucleotide-binding</keyword>
<dbReference type="PANTHER" id="PTHR10465:SF0">
    <property type="entry name" value="SARCALUMENIN"/>
    <property type="match status" value="1"/>
</dbReference>
<feature type="domain" description="Dynamin N-terminal" evidence="6">
    <location>
        <begin position="373"/>
        <end position="633"/>
    </location>
</feature>
<accession>A0A4Y7R8B1</accession>
<reference evidence="7 8" key="1">
    <citation type="journal article" date="2018" name="Environ. Microbiol.">
        <title>Novel energy conservation strategies and behaviour of Pelotomaculum schinkii driving syntrophic propionate catabolism.</title>
        <authorList>
            <person name="Hidalgo-Ahumada C.A.P."/>
            <person name="Nobu M.K."/>
            <person name="Narihiro T."/>
            <person name="Tamaki H."/>
            <person name="Liu W.T."/>
            <person name="Kamagata Y."/>
            <person name="Stams A.J.M."/>
            <person name="Imachi H."/>
            <person name="Sousa D.Z."/>
        </authorList>
    </citation>
    <scope>NUCLEOTIDE SEQUENCE [LARGE SCALE GENOMIC DNA]</scope>
    <source>
        <strain evidence="7 8">HH</strain>
    </source>
</reference>
<evidence type="ECO:0000256" key="5">
    <source>
        <dbReference type="ARBA" id="ARBA00023136"/>
    </source>
</evidence>
<keyword evidence="8" id="KW-1185">Reference proteome</keyword>
<evidence type="ECO:0000313" key="7">
    <source>
        <dbReference type="EMBL" id="TEB05006.1"/>
    </source>
</evidence>
<evidence type="ECO:0000313" key="8">
    <source>
        <dbReference type="Proteomes" id="UP000298324"/>
    </source>
</evidence>
<dbReference type="InterPro" id="IPR027094">
    <property type="entry name" value="Mitofusin_fam"/>
</dbReference>
<dbReference type="GO" id="GO:0016020">
    <property type="term" value="C:membrane"/>
    <property type="evidence" value="ECO:0007669"/>
    <property type="project" value="UniProtKB-SubCell"/>
</dbReference>
<sequence length="783" mass="87406">MGQVNRFIQGVEDIYELLDQTAKPCVAVLGSFNSGKSTLVNGLLGAEVSPVGVVPTTNCLVAFDYGHIFRASYTGVKQNLPFQNMDQLRSFLGSGLKTPAGRVSIEHISPLLKKCRLLDTPGIDGARDAGLLAEQAAIEADQVIYLFHQRGMEDFNRLFLYKLADIWKKKDINKLSFWLNCNHGLCDGSSLETTRTILREIFLSPVRCYTINTHDPASVEAVNLFLQVELARDTCRRAYGRLKKLDHELPGRISKVVRIKEETAFLSEFWRVQETSRVILETGKLLQSLPAVAGELEHTLRTANLANLGAGHKRPEGHIYRPKTTSMKENKKRLLALTADLLAEKTTEGLIDLPAVEIIAREIQSERFSAAAWGGFSTGKTTFFNALLKEDILPAADGPTTTAVTRITYGPEKKATVHFPLQITLNTCEQVGEKVGIYREQLQALERWLAPGNDAVASVECADGGFFRLLDRQEVLKRIQRVKAHFAAGAFARTAANSSRIPGVFRLISQKANKRNPFLDQVRVTFKDAWSSEFNLSEQSGREQFRKVLGPENAFRIEQVVVEHPSEFLRLADFLDTPGLDWIQKYHYPKTSGLIRQSDAYLVFFNGKHILNQMDRQNFQTLFLPQSDASFQTLTARERGKYFFIINFADALGLAEREAVCNFMRRNLGPPNGKYAPASGAPNIFLISALKALSGEDAHSMGSLLKALEEGIFKYRATDFYLDKIAALLGILDEASLRAAKAYLERNASGSVKVKLRKVQETLRDYRSKLKEIRSSVSPAKPP</sequence>
<evidence type="ECO:0000256" key="3">
    <source>
        <dbReference type="ARBA" id="ARBA00022801"/>
    </source>
</evidence>
<dbReference type="SUPFAM" id="SSF52540">
    <property type="entry name" value="P-loop containing nucleoside triphosphate hydrolases"/>
    <property type="match status" value="2"/>
</dbReference>
<keyword evidence="5" id="KW-0472">Membrane</keyword>
<protein>
    <submittedName>
        <fullName evidence="7">Bacterial dynamin-like protein</fullName>
        <ecNumber evidence="7">3.6.5.5</ecNumber>
    </submittedName>
</protein>
<name>A0A4Y7R8B1_9FIRM</name>
<dbReference type="EC" id="3.6.5.5" evidence="7"/>